<sequence>MKFILLKDCKDGKANTIIDVAPGYGTNFLVAKGFAVPLNEKTQRDLDRRLNNLVADEHSKRSAALELKEKLEQLNLKFSLEANTDANSNLNVHGSVSTKDLDKKLKDLGFKLDKHALSKVHLVQEGPHDVEAVLYKDIKANIRVEIALKHVRK</sequence>
<dbReference type="InterPro" id="IPR036935">
    <property type="entry name" value="Ribosomal_bL9_N_sf"/>
</dbReference>
<keyword evidence="2 7" id="KW-0699">rRNA-binding</keyword>
<accession>A0A5B7XV98</accession>
<gene>
    <name evidence="7" type="primary">rplI</name>
    <name evidence="9" type="ORF">FG904_02020</name>
    <name evidence="10" type="ORF">FIV53_02005</name>
</gene>
<dbReference type="HAMAP" id="MF_00503">
    <property type="entry name" value="Ribosomal_bL9"/>
    <property type="match status" value="1"/>
</dbReference>
<dbReference type="AlphaFoldDB" id="A0A4Y6I781"/>
<organism evidence="10 12">
    <name type="scientific">Mycoplasma nasistruthionis</name>
    <dbReference type="NCBI Taxonomy" id="353852"/>
    <lineage>
        <taxon>Bacteria</taxon>
        <taxon>Bacillati</taxon>
        <taxon>Mycoplasmatota</taxon>
        <taxon>Mollicutes</taxon>
        <taxon>Mycoplasmataceae</taxon>
        <taxon>Mycoplasma</taxon>
    </lineage>
</organism>
<evidence type="ECO:0000313" key="12">
    <source>
        <dbReference type="Proteomes" id="UP000315201"/>
    </source>
</evidence>
<evidence type="ECO:0000256" key="3">
    <source>
        <dbReference type="ARBA" id="ARBA00022884"/>
    </source>
</evidence>
<dbReference type="Gene3D" id="3.10.430.100">
    <property type="entry name" value="Ribosomal protein L9, C-terminal domain"/>
    <property type="match status" value="1"/>
</dbReference>
<dbReference type="GO" id="GO:1990904">
    <property type="term" value="C:ribonucleoprotein complex"/>
    <property type="evidence" value="ECO:0007669"/>
    <property type="project" value="UniProtKB-KW"/>
</dbReference>
<protein>
    <recommendedName>
        <fullName evidence="6 7">Large ribosomal subunit protein bL9</fullName>
    </recommendedName>
</protein>
<reference evidence="10 12" key="1">
    <citation type="submission" date="2019-06" db="EMBL/GenBank/DDBJ databases">
        <title>Mycoplasma nasistruthionis sp. nov. str Ms03.</title>
        <authorList>
            <person name="Botes A."/>
        </authorList>
    </citation>
    <scope>NUCLEOTIDE SEQUENCE [LARGE SCALE GENOMIC DNA]</scope>
    <source>
        <strain evidence="10 12">Ms03</strain>
    </source>
</reference>
<dbReference type="InterPro" id="IPR000244">
    <property type="entry name" value="Ribosomal_bL9"/>
</dbReference>
<evidence type="ECO:0000313" key="11">
    <source>
        <dbReference type="Proteomes" id="UP000305457"/>
    </source>
</evidence>
<dbReference type="InterPro" id="IPR020069">
    <property type="entry name" value="Ribosomal_bL9_C"/>
</dbReference>
<dbReference type="RefSeq" id="WP_139592260.1">
    <property type="nucleotide sequence ID" value="NZ_CP040825.1"/>
</dbReference>
<evidence type="ECO:0000313" key="10">
    <source>
        <dbReference type="EMBL" id="QDF65059.1"/>
    </source>
</evidence>
<dbReference type="PANTHER" id="PTHR21368">
    <property type="entry name" value="50S RIBOSOMAL PROTEIN L9"/>
    <property type="match status" value="1"/>
</dbReference>
<evidence type="ECO:0000256" key="1">
    <source>
        <dbReference type="ARBA" id="ARBA00010605"/>
    </source>
</evidence>
<dbReference type="GO" id="GO:0006412">
    <property type="term" value="P:translation"/>
    <property type="evidence" value="ECO:0007669"/>
    <property type="project" value="UniProtKB-UniRule"/>
</dbReference>
<name>A0A4Y6I781_9MOLU</name>
<dbReference type="SUPFAM" id="SSF55658">
    <property type="entry name" value="L9 N-domain-like"/>
    <property type="match status" value="1"/>
</dbReference>
<dbReference type="Gene3D" id="3.40.5.10">
    <property type="entry name" value="Ribosomal protein L9, N-terminal domain"/>
    <property type="match status" value="1"/>
</dbReference>
<dbReference type="GO" id="GO:0019843">
    <property type="term" value="F:rRNA binding"/>
    <property type="evidence" value="ECO:0007669"/>
    <property type="project" value="UniProtKB-UniRule"/>
</dbReference>
<dbReference type="Pfam" id="PF01281">
    <property type="entry name" value="Ribosomal_L9_N"/>
    <property type="match status" value="1"/>
</dbReference>
<dbReference type="InterPro" id="IPR036791">
    <property type="entry name" value="Ribosomal_bL9_C_sf"/>
</dbReference>
<dbReference type="NCBIfam" id="TIGR00158">
    <property type="entry name" value="L9"/>
    <property type="match status" value="1"/>
</dbReference>
<keyword evidence="5 7" id="KW-0687">Ribonucleoprotein</keyword>
<evidence type="ECO:0000259" key="8">
    <source>
        <dbReference type="PROSITE" id="PS00651"/>
    </source>
</evidence>
<keyword evidence="3 7" id="KW-0694">RNA-binding</keyword>
<comment type="similarity">
    <text evidence="1 7">Belongs to the bacterial ribosomal protein bL9 family.</text>
</comment>
<dbReference type="OrthoDB" id="9788336at2"/>
<dbReference type="SUPFAM" id="SSF55653">
    <property type="entry name" value="Ribosomal protein L9 C-domain"/>
    <property type="match status" value="1"/>
</dbReference>
<dbReference type="InterPro" id="IPR020594">
    <property type="entry name" value="Ribosomal_bL9_bac/chp"/>
</dbReference>
<evidence type="ECO:0000256" key="2">
    <source>
        <dbReference type="ARBA" id="ARBA00022730"/>
    </source>
</evidence>
<dbReference type="Pfam" id="PF03948">
    <property type="entry name" value="Ribosomal_L9_C"/>
    <property type="match status" value="1"/>
</dbReference>
<accession>A0A4Y6I781</accession>
<comment type="function">
    <text evidence="7">Binds to the 23S rRNA.</text>
</comment>
<reference evidence="9 11" key="2">
    <citation type="submission" date="2019-06" db="EMBL/GenBank/DDBJ databases">
        <title>Mycoplasma sp. 2F1A isolated from ostrich.</title>
        <authorList>
            <person name="Spergser J."/>
        </authorList>
    </citation>
    <scope>NUCLEOTIDE SEQUENCE [LARGE SCALE GENOMIC DNA]</scope>
    <source>
        <strain evidence="9 11">2F1A</strain>
    </source>
</reference>
<dbReference type="GO" id="GO:0003735">
    <property type="term" value="F:structural constituent of ribosome"/>
    <property type="evidence" value="ECO:0007669"/>
    <property type="project" value="InterPro"/>
</dbReference>
<evidence type="ECO:0000256" key="4">
    <source>
        <dbReference type="ARBA" id="ARBA00022980"/>
    </source>
</evidence>
<evidence type="ECO:0000313" key="9">
    <source>
        <dbReference type="EMBL" id="QCZ36778.1"/>
    </source>
</evidence>
<proteinExistence type="inferred from homology"/>
<evidence type="ECO:0000256" key="5">
    <source>
        <dbReference type="ARBA" id="ARBA00023274"/>
    </source>
</evidence>
<dbReference type="InterPro" id="IPR009027">
    <property type="entry name" value="Ribosomal_bL9/RNase_H1_N"/>
</dbReference>
<dbReference type="GO" id="GO:0005840">
    <property type="term" value="C:ribosome"/>
    <property type="evidence" value="ECO:0007669"/>
    <property type="project" value="UniProtKB-KW"/>
</dbReference>
<keyword evidence="4 7" id="KW-0689">Ribosomal protein</keyword>
<keyword evidence="12" id="KW-1185">Reference proteome</keyword>
<dbReference type="Proteomes" id="UP000315201">
    <property type="component" value="Chromosome"/>
</dbReference>
<dbReference type="KEGG" id="mnh:FG904_02020"/>
<evidence type="ECO:0000256" key="7">
    <source>
        <dbReference type="HAMAP-Rule" id="MF_00503"/>
    </source>
</evidence>
<evidence type="ECO:0000256" key="6">
    <source>
        <dbReference type="ARBA" id="ARBA00035292"/>
    </source>
</evidence>
<dbReference type="InterPro" id="IPR020070">
    <property type="entry name" value="Ribosomal_bL9_N"/>
</dbReference>
<dbReference type="EMBL" id="CP041147">
    <property type="protein sequence ID" value="QDF65059.1"/>
    <property type="molecule type" value="Genomic_DNA"/>
</dbReference>
<dbReference type="EMBL" id="CP040825">
    <property type="protein sequence ID" value="QCZ36778.1"/>
    <property type="molecule type" value="Genomic_DNA"/>
</dbReference>
<feature type="domain" description="Ribosomal protein L9" evidence="8">
    <location>
        <begin position="12"/>
        <end position="39"/>
    </location>
</feature>
<dbReference type="Proteomes" id="UP000305457">
    <property type="component" value="Chromosome"/>
</dbReference>
<dbReference type="PROSITE" id="PS00651">
    <property type="entry name" value="RIBOSOMAL_L9"/>
    <property type="match status" value="1"/>
</dbReference>